<reference evidence="3" key="1">
    <citation type="submission" date="2013-10" db="EMBL/GenBank/DDBJ databases">
        <title>Genomic analysis of the causative agents of coccidiosis in chickens.</title>
        <authorList>
            <person name="Reid A.J."/>
            <person name="Blake D."/>
            <person name="Billington K."/>
            <person name="Browne H."/>
            <person name="Dunn M."/>
            <person name="Hung S."/>
            <person name="Kawahara F."/>
            <person name="Miranda-Saavedra D."/>
            <person name="Mourier T."/>
            <person name="Nagra H."/>
            <person name="Otto T.D."/>
            <person name="Rawlings N."/>
            <person name="Sanchez A."/>
            <person name="Sanders M."/>
            <person name="Subramaniam C."/>
            <person name="Tay Y."/>
            <person name="Dear P."/>
            <person name="Doerig C."/>
            <person name="Gruber A."/>
            <person name="Parkinson J."/>
            <person name="Shirley M."/>
            <person name="Wan K.L."/>
            <person name="Berriman M."/>
            <person name="Tomley F."/>
            <person name="Pain A."/>
        </authorList>
    </citation>
    <scope>NUCLEOTIDE SEQUENCE [LARGE SCALE GENOMIC DNA]</scope>
    <source>
        <strain evidence="3">Houghton</strain>
    </source>
</reference>
<feature type="region of interest" description="Disordered" evidence="1">
    <location>
        <begin position="158"/>
        <end position="206"/>
    </location>
</feature>
<dbReference type="GeneID" id="25474550"/>
<dbReference type="EMBL" id="HG725048">
    <property type="protein sequence ID" value="CDJ67886.1"/>
    <property type="molecule type" value="Genomic_DNA"/>
</dbReference>
<feature type="compositionally biased region" description="Low complexity" evidence="1">
    <location>
        <begin position="36"/>
        <end position="48"/>
    </location>
</feature>
<keyword evidence="2" id="KW-0732">Signal</keyword>
<evidence type="ECO:0000256" key="2">
    <source>
        <dbReference type="SAM" id="SignalP"/>
    </source>
</evidence>
<sequence>MDGCGSRFLVPLALMLTGFAFSWLLVLRPEPAAAAAAGAPRSPPSLAGGHANSRETENSRWYQKPKRGQKTNDLPVGWLKELLEGRGAALGKHAAERHSTHATKEQTPTPSVSYHIQVLPESVFSVGMATFSSNVQRALKQPQMVVEHFHDEDATKITAFPSAGSQRSRSPSPEGLVESNEPSMQSPTLEEGEVQPPNLPGMKRQTVFYHDERFAPLWRPDAYERRNT</sequence>
<dbReference type="Proteomes" id="UP000030754">
    <property type="component" value="Unassembled WGS sequence"/>
</dbReference>
<evidence type="ECO:0000313" key="3">
    <source>
        <dbReference type="EMBL" id="CDJ67886.1"/>
    </source>
</evidence>
<feature type="chain" id="PRO_5004676322" evidence="2">
    <location>
        <begin position="21"/>
        <end position="228"/>
    </location>
</feature>
<dbReference type="VEuPathDB" id="ToxoDB:ENH_00043930"/>
<accession>U6MV50</accession>
<name>U6MV50_9EIME</name>
<dbReference type="AlphaFoldDB" id="U6MV50"/>
<evidence type="ECO:0000313" key="4">
    <source>
        <dbReference type="Proteomes" id="UP000030754"/>
    </source>
</evidence>
<gene>
    <name evidence="3" type="ORF">ENH_00043930</name>
</gene>
<evidence type="ECO:0000256" key="1">
    <source>
        <dbReference type="SAM" id="MobiDB-lite"/>
    </source>
</evidence>
<proteinExistence type="predicted"/>
<feature type="non-terminal residue" evidence="3">
    <location>
        <position position="228"/>
    </location>
</feature>
<dbReference type="RefSeq" id="XP_013436353.1">
    <property type="nucleotide sequence ID" value="XM_013580899.1"/>
</dbReference>
<feature type="region of interest" description="Disordered" evidence="1">
    <location>
        <begin position="89"/>
        <end position="111"/>
    </location>
</feature>
<reference evidence="3" key="2">
    <citation type="submission" date="2013-10" db="EMBL/GenBank/DDBJ databases">
        <authorList>
            <person name="Aslett M."/>
        </authorList>
    </citation>
    <scope>NUCLEOTIDE SEQUENCE [LARGE SCALE GENOMIC DNA]</scope>
    <source>
        <strain evidence="3">Houghton</strain>
    </source>
</reference>
<organism evidence="3 4">
    <name type="scientific">Eimeria necatrix</name>
    <dbReference type="NCBI Taxonomy" id="51315"/>
    <lineage>
        <taxon>Eukaryota</taxon>
        <taxon>Sar</taxon>
        <taxon>Alveolata</taxon>
        <taxon>Apicomplexa</taxon>
        <taxon>Conoidasida</taxon>
        <taxon>Coccidia</taxon>
        <taxon>Eucoccidiorida</taxon>
        <taxon>Eimeriorina</taxon>
        <taxon>Eimeriidae</taxon>
        <taxon>Eimeria</taxon>
    </lineage>
</organism>
<keyword evidence="4" id="KW-1185">Reference proteome</keyword>
<feature type="signal peptide" evidence="2">
    <location>
        <begin position="1"/>
        <end position="20"/>
    </location>
</feature>
<protein>
    <submittedName>
        <fullName evidence="3">Uncharacterized protein</fullName>
    </submittedName>
</protein>
<feature type="compositionally biased region" description="Basic and acidic residues" evidence="1">
    <location>
        <begin position="93"/>
        <end position="104"/>
    </location>
</feature>
<feature type="region of interest" description="Disordered" evidence="1">
    <location>
        <begin position="36"/>
        <end position="73"/>
    </location>
</feature>